<name>A0A0K3CJU0_RHOTO</name>
<dbReference type="Proteomes" id="UP000199069">
    <property type="component" value="Unassembled WGS sequence"/>
</dbReference>
<feature type="region of interest" description="Disordered" evidence="1">
    <location>
        <begin position="1"/>
        <end position="32"/>
    </location>
</feature>
<reference evidence="2 4" key="1">
    <citation type="submission" date="2015-07" db="EMBL/GenBank/DDBJ databases">
        <authorList>
            <person name="Cajimat M.N.B."/>
            <person name="Milazzo M.L."/>
            <person name="Fulhorst C.F."/>
        </authorList>
    </citation>
    <scope>NUCLEOTIDE SEQUENCE [LARGE SCALE GENOMIC DNA]</scope>
    <source>
        <strain evidence="2">Single colony</strain>
    </source>
</reference>
<dbReference type="OrthoDB" id="10285446at2759"/>
<organism evidence="2 4">
    <name type="scientific">Rhodotorula toruloides</name>
    <name type="common">Yeast</name>
    <name type="synonym">Rhodosporidium toruloides</name>
    <dbReference type="NCBI Taxonomy" id="5286"/>
    <lineage>
        <taxon>Eukaryota</taxon>
        <taxon>Fungi</taxon>
        <taxon>Dikarya</taxon>
        <taxon>Basidiomycota</taxon>
        <taxon>Pucciniomycotina</taxon>
        <taxon>Microbotryomycetes</taxon>
        <taxon>Sporidiobolales</taxon>
        <taxon>Sporidiobolaceae</taxon>
        <taxon>Rhodotorula</taxon>
    </lineage>
</organism>
<dbReference type="EMBL" id="LCTV02000006">
    <property type="protein sequence ID" value="PRQ74392.1"/>
    <property type="molecule type" value="Genomic_DNA"/>
</dbReference>
<reference evidence="3 5" key="2">
    <citation type="journal article" date="2018" name="Elife">
        <title>Functional genomics of lipid metabolism in the oleaginous yeast Rhodosporidium toruloides.</title>
        <authorList>
            <person name="Coradetti S.T."/>
            <person name="Pinel D."/>
            <person name="Geiselman G."/>
            <person name="Ito M."/>
            <person name="Mondo S."/>
            <person name="Reilly M.C."/>
            <person name="Cheng Y.F."/>
            <person name="Bauer S."/>
            <person name="Grigoriev I."/>
            <person name="Gladden J.M."/>
            <person name="Simmons B.A."/>
            <person name="Brem R."/>
            <person name="Arkin A.P."/>
            <person name="Skerker J.M."/>
        </authorList>
    </citation>
    <scope>NUCLEOTIDE SEQUENCE [LARGE SCALE GENOMIC DNA]</scope>
    <source>
        <strain evidence="3 5">NBRC 0880</strain>
    </source>
</reference>
<keyword evidence="4" id="KW-1185">Reference proteome</keyword>
<proteinExistence type="predicted"/>
<protein>
    <submittedName>
        <fullName evidence="2 3">Williams-Beuren syndrome critical region protein 25</fullName>
    </submittedName>
</protein>
<dbReference type="Proteomes" id="UP000239560">
    <property type="component" value="Unassembled WGS sequence"/>
</dbReference>
<feature type="compositionally biased region" description="Low complexity" evidence="1">
    <location>
        <begin position="70"/>
        <end position="81"/>
    </location>
</feature>
<evidence type="ECO:0000313" key="4">
    <source>
        <dbReference type="Proteomes" id="UP000199069"/>
    </source>
</evidence>
<evidence type="ECO:0000313" key="3">
    <source>
        <dbReference type="EMBL" id="PRQ74392.1"/>
    </source>
</evidence>
<evidence type="ECO:0000313" key="2">
    <source>
        <dbReference type="EMBL" id="CTR07456.1"/>
    </source>
</evidence>
<feature type="region of interest" description="Disordered" evidence="1">
    <location>
        <begin position="70"/>
        <end position="104"/>
    </location>
</feature>
<evidence type="ECO:0000256" key="1">
    <source>
        <dbReference type="SAM" id="MobiDB-lite"/>
    </source>
</evidence>
<dbReference type="EMBL" id="CWKI01000006">
    <property type="protein sequence ID" value="CTR07456.1"/>
    <property type="molecule type" value="Genomic_DNA"/>
</dbReference>
<evidence type="ECO:0000313" key="5">
    <source>
        <dbReference type="Proteomes" id="UP000239560"/>
    </source>
</evidence>
<feature type="compositionally biased region" description="Polar residues" evidence="1">
    <location>
        <begin position="82"/>
        <end position="97"/>
    </location>
</feature>
<gene>
    <name evidence="2" type="primary">FGENESH: predicted gene_6.239</name>
    <name evidence="3" type="ORF">AAT19DRAFT_14745</name>
    <name evidence="2" type="ORF">BN2166_0033170</name>
</gene>
<accession>A0A0K3CJU0</accession>
<dbReference type="AlphaFoldDB" id="A0A0K3CJU0"/>
<sequence>MADEPVATVQGRREQGGVEPPSSPSEGIGLTTPDILLKKPAAGESNKCRLESPACSPAATLEAKLACTPAQHARQAAGQRANVSLSTSTTPSATQNAWGAGENPVPSALVRLEREDEEPPTLNSLRTSLPG</sequence>